<dbReference type="RefSeq" id="WP_116614288.1">
    <property type="nucleotide sequence ID" value="NZ_QEOB01000028.1"/>
</dbReference>
<feature type="signal peptide" evidence="1">
    <location>
        <begin position="1"/>
        <end position="27"/>
    </location>
</feature>
<keyword evidence="3" id="KW-1185">Reference proteome</keyword>
<dbReference type="EMBL" id="QEOB01000028">
    <property type="protein sequence ID" value="PVX71618.1"/>
    <property type="molecule type" value="Genomic_DNA"/>
</dbReference>
<evidence type="ECO:0000313" key="3">
    <source>
        <dbReference type="Proteomes" id="UP000245712"/>
    </source>
</evidence>
<protein>
    <submittedName>
        <fullName evidence="2">Uncharacterized protein</fullName>
    </submittedName>
</protein>
<gene>
    <name evidence="2" type="ORF">C7402_12841</name>
</gene>
<evidence type="ECO:0000256" key="1">
    <source>
        <dbReference type="SAM" id="SignalP"/>
    </source>
</evidence>
<accession>A0ABX5KA07</accession>
<feature type="chain" id="PRO_5045697712" evidence="1">
    <location>
        <begin position="28"/>
        <end position="143"/>
    </location>
</feature>
<proteinExistence type="predicted"/>
<dbReference type="Proteomes" id="UP000245712">
    <property type="component" value="Unassembled WGS sequence"/>
</dbReference>
<keyword evidence="1" id="KW-0732">Signal</keyword>
<evidence type="ECO:0000313" key="2">
    <source>
        <dbReference type="EMBL" id="PVX71618.1"/>
    </source>
</evidence>
<name>A0ABX5KA07_9BURK</name>
<sequence length="143" mass="14754">MGVSKLTLIARCATACASLAGAPSAHAEGTFDGGWNVTLTCPASAQGARGYTYRFPVEIQESVLHGEHGVRETGGWLTLDGSIEPDGSATLIAQGLANAPASAKGRTSGSTPYRYTVNVQLDATSGSGTRASARKCEYAFVRD</sequence>
<organism evidence="2 3">
    <name type="scientific">Paraburkholderia unamae</name>
    <dbReference type="NCBI Taxonomy" id="219649"/>
    <lineage>
        <taxon>Bacteria</taxon>
        <taxon>Pseudomonadati</taxon>
        <taxon>Pseudomonadota</taxon>
        <taxon>Betaproteobacteria</taxon>
        <taxon>Burkholderiales</taxon>
        <taxon>Burkholderiaceae</taxon>
        <taxon>Paraburkholderia</taxon>
    </lineage>
</organism>
<comment type="caution">
    <text evidence="2">The sequence shown here is derived from an EMBL/GenBank/DDBJ whole genome shotgun (WGS) entry which is preliminary data.</text>
</comment>
<reference evidence="2 3" key="1">
    <citation type="submission" date="2018-05" db="EMBL/GenBank/DDBJ databases">
        <title>Genomic Encyclopedia of Type Strains, Phase IV (KMG-V): Genome sequencing to study the core and pangenomes of soil and plant-associated prokaryotes.</title>
        <authorList>
            <person name="Whitman W."/>
        </authorList>
    </citation>
    <scope>NUCLEOTIDE SEQUENCE [LARGE SCALE GENOMIC DNA]</scope>
    <source>
        <strain evidence="2 3">SCZa-39</strain>
    </source>
</reference>